<evidence type="ECO:0000256" key="6">
    <source>
        <dbReference type="ARBA" id="ARBA00022475"/>
    </source>
</evidence>
<evidence type="ECO:0000256" key="9">
    <source>
        <dbReference type="ARBA" id="ARBA00022617"/>
    </source>
</evidence>
<dbReference type="UniPathway" id="UPA00223"/>
<dbReference type="RefSeq" id="WP_193952272.1">
    <property type="nucleotide sequence ID" value="NZ_JADEYS010000004.1"/>
</dbReference>
<comment type="subcellular location">
    <subcellularLocation>
        <location evidence="2 16">Cell inner membrane</location>
        <topology evidence="2 16">Multi-pass membrane protein</topology>
    </subcellularLocation>
</comment>
<evidence type="ECO:0000256" key="7">
    <source>
        <dbReference type="ARBA" id="ARBA00022519"/>
    </source>
</evidence>
<comment type="function">
    <text evidence="1 16">Membrane-anchoring subunit of succinate dehydrogenase (SDH).</text>
</comment>
<evidence type="ECO:0000256" key="5">
    <source>
        <dbReference type="ARBA" id="ARBA00022448"/>
    </source>
</evidence>
<dbReference type="Proteomes" id="UP000640333">
    <property type="component" value="Unassembled WGS sequence"/>
</dbReference>
<dbReference type="PIRSF" id="PIRSF000169">
    <property type="entry name" value="SDH_D"/>
    <property type="match status" value="1"/>
</dbReference>
<evidence type="ECO:0000313" key="20">
    <source>
        <dbReference type="EMBL" id="MBE9396718.1"/>
    </source>
</evidence>
<evidence type="ECO:0000256" key="19">
    <source>
        <dbReference type="SAM" id="Phobius"/>
    </source>
</evidence>
<evidence type="ECO:0000256" key="1">
    <source>
        <dbReference type="ARBA" id="ARBA00004050"/>
    </source>
</evidence>
<dbReference type="CDD" id="cd03494">
    <property type="entry name" value="SQR_TypeC_SdhD"/>
    <property type="match status" value="1"/>
</dbReference>
<keyword evidence="7 16" id="KW-0997">Cell inner membrane</keyword>
<feature type="transmembrane region" description="Helical" evidence="19">
    <location>
        <begin position="21"/>
        <end position="39"/>
    </location>
</feature>
<dbReference type="GO" id="GO:0009055">
    <property type="term" value="F:electron transfer activity"/>
    <property type="evidence" value="ECO:0007669"/>
    <property type="project" value="TreeGrafter"/>
</dbReference>
<evidence type="ECO:0000256" key="4">
    <source>
        <dbReference type="ARBA" id="ARBA00019425"/>
    </source>
</evidence>
<organism evidence="20 21">
    <name type="scientific">Pontibacterium sinense</name>
    <dbReference type="NCBI Taxonomy" id="2781979"/>
    <lineage>
        <taxon>Bacteria</taxon>
        <taxon>Pseudomonadati</taxon>
        <taxon>Pseudomonadota</taxon>
        <taxon>Gammaproteobacteria</taxon>
        <taxon>Oceanospirillales</taxon>
        <taxon>Oceanospirillaceae</taxon>
        <taxon>Pontibacterium</taxon>
    </lineage>
</organism>
<dbReference type="GO" id="GO:0046872">
    <property type="term" value="F:metal ion binding"/>
    <property type="evidence" value="ECO:0007669"/>
    <property type="project" value="UniProtKB-KW"/>
</dbReference>
<proteinExistence type="predicted"/>
<keyword evidence="5 16" id="KW-0813">Transport</keyword>
<evidence type="ECO:0000256" key="15">
    <source>
        <dbReference type="ARBA" id="ARBA00023136"/>
    </source>
</evidence>
<dbReference type="Pfam" id="PF01127">
    <property type="entry name" value="Sdh_cyt"/>
    <property type="match status" value="1"/>
</dbReference>
<protein>
    <recommendedName>
        <fullName evidence="4 16">Succinate dehydrogenase hydrophobic membrane anchor subunit</fullName>
    </recommendedName>
</protein>
<dbReference type="AlphaFoldDB" id="A0A8J7FIH9"/>
<keyword evidence="9 18" id="KW-0349">Heme</keyword>
<evidence type="ECO:0000313" key="21">
    <source>
        <dbReference type="Proteomes" id="UP000640333"/>
    </source>
</evidence>
<comment type="cofactor">
    <cofactor evidence="18">
        <name>heme</name>
        <dbReference type="ChEBI" id="CHEBI:30413"/>
    </cofactor>
    <text evidence="18">The heme is bound between the two transmembrane subunits.</text>
</comment>
<keyword evidence="11 18" id="KW-0479">Metal-binding</keyword>
<sequence length="115" mass="12965">MVTSITSFGRSGLYDWMIQRVTAVVLAAYTIFMIGYLAFGAELTYEMWNSLFEGTAMRIFTLLALLSMAAHVWIGLWSVSTDYIKPTGLRFLFQSGSGLVTFIYVVWGIQILWGI</sequence>
<feature type="binding site" description="axial binding residue" evidence="18">
    <location>
        <position position="71"/>
    </location>
    <ligand>
        <name>heme</name>
        <dbReference type="ChEBI" id="CHEBI:30413"/>
        <note>ligand shared with second transmembrane subunit</note>
    </ligand>
    <ligandPart>
        <name>Fe</name>
        <dbReference type="ChEBI" id="CHEBI:18248"/>
    </ligandPart>
</feature>
<dbReference type="GO" id="GO:0020037">
    <property type="term" value="F:heme binding"/>
    <property type="evidence" value="ECO:0007669"/>
    <property type="project" value="InterPro"/>
</dbReference>
<keyword evidence="14 18" id="KW-0408">Iron</keyword>
<keyword evidence="8 16" id="KW-0816">Tricarboxylic acid cycle</keyword>
<name>A0A8J7FIH9_9GAMM</name>
<evidence type="ECO:0000256" key="8">
    <source>
        <dbReference type="ARBA" id="ARBA00022532"/>
    </source>
</evidence>
<feature type="transmembrane region" description="Helical" evidence="19">
    <location>
        <begin position="91"/>
        <end position="113"/>
    </location>
</feature>
<evidence type="ECO:0000256" key="13">
    <source>
        <dbReference type="ARBA" id="ARBA00022989"/>
    </source>
</evidence>
<feature type="transmembrane region" description="Helical" evidence="19">
    <location>
        <begin position="59"/>
        <end position="79"/>
    </location>
</feature>
<evidence type="ECO:0000256" key="18">
    <source>
        <dbReference type="PIRSR" id="PIRSR000169-2"/>
    </source>
</evidence>
<gene>
    <name evidence="20" type="primary">sdhD</name>
    <name evidence="20" type="ORF">IOQ59_05515</name>
</gene>
<evidence type="ECO:0000256" key="3">
    <source>
        <dbReference type="ARBA" id="ARBA00005163"/>
    </source>
</evidence>
<dbReference type="SUPFAM" id="SSF81343">
    <property type="entry name" value="Fumarate reductase respiratory complex transmembrane subunits"/>
    <property type="match status" value="1"/>
</dbReference>
<keyword evidence="15 16" id="KW-0472">Membrane</keyword>
<evidence type="ECO:0000256" key="11">
    <source>
        <dbReference type="ARBA" id="ARBA00022723"/>
    </source>
</evidence>
<dbReference type="NCBIfam" id="TIGR02968">
    <property type="entry name" value="succ_dehyd_anc"/>
    <property type="match status" value="1"/>
</dbReference>
<keyword evidence="12 16" id="KW-0249">Electron transport</keyword>
<dbReference type="InterPro" id="IPR034804">
    <property type="entry name" value="SQR/QFR_C/D"/>
</dbReference>
<evidence type="ECO:0000256" key="17">
    <source>
        <dbReference type="PIRSR" id="PIRSR000169-1"/>
    </source>
</evidence>
<reference evidence="20" key="1">
    <citation type="submission" date="2020-10" db="EMBL/GenBank/DDBJ databases">
        <title>Bacterium isolated from coastal waters sediment.</title>
        <authorList>
            <person name="Chen R.-J."/>
            <person name="Lu D.-C."/>
            <person name="Zhu K.-L."/>
            <person name="Du Z.-J."/>
        </authorList>
    </citation>
    <scope>NUCLEOTIDE SEQUENCE</scope>
    <source>
        <strain evidence="20">N1Y112</strain>
    </source>
</reference>
<dbReference type="GO" id="GO:0006099">
    <property type="term" value="P:tricarboxylic acid cycle"/>
    <property type="evidence" value="ECO:0007669"/>
    <property type="project" value="UniProtKB-UniRule"/>
</dbReference>
<dbReference type="GO" id="GO:0017004">
    <property type="term" value="P:cytochrome complex assembly"/>
    <property type="evidence" value="ECO:0007669"/>
    <property type="project" value="TreeGrafter"/>
</dbReference>
<accession>A0A8J7FIH9</accession>
<dbReference type="EMBL" id="JADEYS010000004">
    <property type="protein sequence ID" value="MBE9396718.1"/>
    <property type="molecule type" value="Genomic_DNA"/>
</dbReference>
<dbReference type="InterPro" id="IPR000701">
    <property type="entry name" value="SuccDH_FuR_B_TM-su"/>
</dbReference>
<comment type="pathway">
    <text evidence="3 16">Carbohydrate metabolism; tricarboxylic acid cycle.</text>
</comment>
<evidence type="ECO:0000256" key="2">
    <source>
        <dbReference type="ARBA" id="ARBA00004429"/>
    </source>
</evidence>
<keyword evidence="21" id="KW-1185">Reference proteome</keyword>
<evidence type="ECO:0000256" key="12">
    <source>
        <dbReference type="ARBA" id="ARBA00022982"/>
    </source>
</evidence>
<keyword evidence="6 16" id="KW-1003">Cell membrane</keyword>
<dbReference type="InterPro" id="IPR014312">
    <property type="entry name" value="Succ_DH_anchor"/>
</dbReference>
<evidence type="ECO:0000256" key="14">
    <source>
        <dbReference type="ARBA" id="ARBA00023004"/>
    </source>
</evidence>
<dbReference type="PANTHER" id="PTHR38689">
    <property type="entry name" value="SUCCINATE DEHYDROGENASE HYDROPHOBIC MEMBRANE ANCHOR SUBUNIT"/>
    <property type="match status" value="1"/>
</dbReference>
<dbReference type="GO" id="GO:0005886">
    <property type="term" value="C:plasma membrane"/>
    <property type="evidence" value="ECO:0007669"/>
    <property type="project" value="UniProtKB-SubCell"/>
</dbReference>
<evidence type="ECO:0000256" key="10">
    <source>
        <dbReference type="ARBA" id="ARBA00022692"/>
    </source>
</evidence>
<keyword evidence="10 19" id="KW-0812">Transmembrane</keyword>
<dbReference type="PANTHER" id="PTHR38689:SF1">
    <property type="entry name" value="SUCCINATE DEHYDROGENASE HYDROPHOBIC MEMBRANE ANCHOR SUBUNIT"/>
    <property type="match status" value="1"/>
</dbReference>
<dbReference type="Gene3D" id="1.20.1300.10">
    <property type="entry name" value="Fumarate reductase/succinate dehydrogenase, transmembrane subunit"/>
    <property type="match status" value="1"/>
</dbReference>
<keyword evidence="13 19" id="KW-1133">Transmembrane helix</keyword>
<evidence type="ECO:0000256" key="16">
    <source>
        <dbReference type="PIRNR" id="PIRNR000169"/>
    </source>
</evidence>
<feature type="binding site" evidence="17">
    <location>
        <position position="83"/>
    </location>
    <ligand>
        <name>a ubiquinone</name>
        <dbReference type="ChEBI" id="CHEBI:16389"/>
    </ligand>
</feature>
<comment type="caution">
    <text evidence="20">The sequence shown here is derived from an EMBL/GenBank/DDBJ whole genome shotgun (WGS) entry which is preliminary data.</text>
</comment>